<gene>
    <name evidence="2" type="ORF">M0812_20530</name>
</gene>
<dbReference type="EMBL" id="JANTQA010000047">
    <property type="protein sequence ID" value="KAJ3431616.1"/>
    <property type="molecule type" value="Genomic_DNA"/>
</dbReference>
<feature type="region of interest" description="Disordered" evidence="1">
    <location>
        <begin position="44"/>
        <end position="64"/>
    </location>
</feature>
<organism evidence="2 3">
    <name type="scientific">Anaeramoeba flamelloides</name>
    <dbReference type="NCBI Taxonomy" id="1746091"/>
    <lineage>
        <taxon>Eukaryota</taxon>
        <taxon>Metamonada</taxon>
        <taxon>Anaeramoebidae</taxon>
        <taxon>Anaeramoeba</taxon>
    </lineage>
</organism>
<accession>A0AAV7YS20</accession>
<reference evidence="2" key="1">
    <citation type="submission" date="2022-08" db="EMBL/GenBank/DDBJ databases">
        <title>Novel sulphate-reducing endosymbionts in the free-living metamonad Anaeramoeba.</title>
        <authorList>
            <person name="Jerlstrom-Hultqvist J."/>
            <person name="Cepicka I."/>
            <person name="Gallot-Lavallee L."/>
            <person name="Salas-Leiva D."/>
            <person name="Curtis B.A."/>
            <person name="Zahonova K."/>
            <person name="Pipaliya S."/>
            <person name="Dacks J."/>
            <person name="Roger A.J."/>
        </authorList>
    </citation>
    <scope>NUCLEOTIDE SEQUENCE</scope>
    <source>
        <strain evidence="2">Busselton2</strain>
    </source>
</reference>
<evidence type="ECO:0000313" key="3">
    <source>
        <dbReference type="Proteomes" id="UP001146793"/>
    </source>
</evidence>
<proteinExistence type="predicted"/>
<protein>
    <submittedName>
        <fullName evidence="2">Uncharacterized protein</fullName>
    </submittedName>
</protein>
<dbReference type="Proteomes" id="UP001146793">
    <property type="component" value="Unassembled WGS sequence"/>
</dbReference>
<evidence type="ECO:0000256" key="1">
    <source>
        <dbReference type="SAM" id="MobiDB-lite"/>
    </source>
</evidence>
<dbReference type="AlphaFoldDB" id="A0AAV7YS20"/>
<comment type="caution">
    <text evidence="2">The sequence shown here is derived from an EMBL/GenBank/DDBJ whole genome shotgun (WGS) entry which is preliminary data.</text>
</comment>
<evidence type="ECO:0000313" key="2">
    <source>
        <dbReference type="EMBL" id="KAJ3431616.1"/>
    </source>
</evidence>
<name>A0AAV7YS20_9EUKA</name>
<sequence length="340" mass="40032">MNTLNSVKQYLNHVSDFHTTQEQQIITKENNKQYNQDKLTEIEKEKEKGKGKGHQKNDLNGYDKQGFDTIRKIQQFQEKGRQSLFYENSSTQNRIIPELQPLTNEKHEMINRYMGITNSNITESIIFLSLADWDFKLALGTQVLSKLNKKRKTNNNQLLRSRSALGNSLELQNERKRRTLELKSVSCPNVVKNFGLKNTKMYQQQKRLRRNKSKKHALTLREICGDSKITMEFMENFLNQKPAPRWNARLTAFYDYDNTILEGWPKCLRGFNAIDENGNQIRKLVISKRIFQIYRKCKKSISVKNLQRGLVTFLEKQNFINVAKYDDPIFLFISYEPVVF</sequence>